<evidence type="ECO:0000256" key="8">
    <source>
        <dbReference type="SAM" id="MobiDB-lite"/>
    </source>
</evidence>
<dbReference type="SUPFAM" id="SSF57667">
    <property type="entry name" value="beta-beta-alpha zinc fingers"/>
    <property type="match status" value="2"/>
</dbReference>
<reference evidence="10" key="1">
    <citation type="submission" date="2023-05" db="EMBL/GenBank/DDBJ databases">
        <title>High-quality long-read genome of Scophthalmus maximus.</title>
        <authorList>
            <person name="Lien S."/>
            <person name="Martinez P."/>
        </authorList>
    </citation>
    <scope>NUCLEOTIDE SEQUENCE [LARGE SCALE GENOMIC DNA]</scope>
</reference>
<dbReference type="PROSITE" id="PS00028">
    <property type="entry name" value="ZINC_FINGER_C2H2_1"/>
    <property type="match status" value="3"/>
</dbReference>
<evidence type="ECO:0000256" key="3">
    <source>
        <dbReference type="ARBA" id="ARBA00022737"/>
    </source>
</evidence>
<organism evidence="10 11">
    <name type="scientific">Scophthalmus maximus</name>
    <name type="common">Turbot</name>
    <name type="synonym">Psetta maxima</name>
    <dbReference type="NCBI Taxonomy" id="52904"/>
    <lineage>
        <taxon>Eukaryota</taxon>
        <taxon>Metazoa</taxon>
        <taxon>Chordata</taxon>
        <taxon>Craniata</taxon>
        <taxon>Vertebrata</taxon>
        <taxon>Euteleostomi</taxon>
        <taxon>Actinopterygii</taxon>
        <taxon>Neopterygii</taxon>
        <taxon>Teleostei</taxon>
        <taxon>Neoteleostei</taxon>
        <taxon>Acanthomorphata</taxon>
        <taxon>Carangaria</taxon>
        <taxon>Pleuronectiformes</taxon>
        <taxon>Pleuronectoidei</taxon>
        <taxon>Scophthalmidae</taxon>
        <taxon>Scophthalmus</taxon>
    </lineage>
</organism>
<comment type="subcellular location">
    <subcellularLocation>
        <location evidence="1">Nucleus</location>
    </subcellularLocation>
</comment>
<dbReference type="FunFam" id="3.30.160.60:FF:001498">
    <property type="entry name" value="Zinc finger protein 404"/>
    <property type="match status" value="1"/>
</dbReference>
<dbReference type="FunFam" id="3.30.160.60:FF:002972">
    <property type="entry name" value="GM18664"/>
    <property type="match status" value="1"/>
</dbReference>
<dbReference type="Pfam" id="PF00096">
    <property type="entry name" value="zf-C2H2"/>
    <property type="match status" value="3"/>
</dbReference>
<dbReference type="PANTHER" id="PTHR14003:SF23">
    <property type="entry name" value="ZINC FINGER PROTEIN 143"/>
    <property type="match status" value="1"/>
</dbReference>
<dbReference type="GeneTree" id="ENSGT01150000286953"/>
<dbReference type="GO" id="GO:0008270">
    <property type="term" value="F:zinc ion binding"/>
    <property type="evidence" value="ECO:0007669"/>
    <property type="project" value="UniProtKB-KW"/>
</dbReference>
<dbReference type="GO" id="GO:0000981">
    <property type="term" value="F:DNA-binding transcription factor activity, RNA polymerase II-specific"/>
    <property type="evidence" value="ECO:0007669"/>
    <property type="project" value="TreeGrafter"/>
</dbReference>
<feature type="region of interest" description="Disordered" evidence="8">
    <location>
        <begin position="1"/>
        <end position="32"/>
    </location>
</feature>
<feature type="domain" description="C2H2-type" evidence="9">
    <location>
        <begin position="41"/>
        <end position="68"/>
    </location>
</feature>
<dbReference type="GO" id="GO:0000785">
    <property type="term" value="C:chromatin"/>
    <property type="evidence" value="ECO:0007669"/>
    <property type="project" value="TreeGrafter"/>
</dbReference>
<evidence type="ECO:0000313" key="11">
    <source>
        <dbReference type="Proteomes" id="UP000694558"/>
    </source>
</evidence>
<evidence type="ECO:0000256" key="1">
    <source>
        <dbReference type="ARBA" id="ARBA00004123"/>
    </source>
</evidence>
<evidence type="ECO:0000256" key="7">
    <source>
        <dbReference type="PROSITE-ProRule" id="PRU00042"/>
    </source>
</evidence>
<dbReference type="Ensembl" id="ENSSMAT00000022725.2">
    <property type="protein sequence ID" value="ENSSMAP00000022464.2"/>
    <property type="gene ID" value="ENSSMAG00000024065.1"/>
</dbReference>
<keyword evidence="2" id="KW-0479">Metal-binding</keyword>
<keyword evidence="4 7" id="KW-0863">Zinc-finger</keyword>
<keyword evidence="3" id="KW-0677">Repeat</keyword>
<evidence type="ECO:0000256" key="4">
    <source>
        <dbReference type="ARBA" id="ARBA00022771"/>
    </source>
</evidence>
<keyword evidence="5" id="KW-0862">Zinc</keyword>
<dbReference type="GO" id="GO:0005667">
    <property type="term" value="C:transcription regulator complex"/>
    <property type="evidence" value="ECO:0007669"/>
    <property type="project" value="TreeGrafter"/>
</dbReference>
<evidence type="ECO:0000313" key="10">
    <source>
        <dbReference type="Ensembl" id="ENSSMAP00000022464.2"/>
    </source>
</evidence>
<dbReference type="Gene3D" id="3.30.160.60">
    <property type="entry name" value="Classic Zinc Finger"/>
    <property type="match status" value="3"/>
</dbReference>
<reference evidence="10" key="2">
    <citation type="submission" date="2025-08" db="UniProtKB">
        <authorList>
            <consortium name="Ensembl"/>
        </authorList>
    </citation>
    <scope>IDENTIFICATION</scope>
</reference>
<dbReference type="GO" id="GO:0000978">
    <property type="term" value="F:RNA polymerase II cis-regulatory region sequence-specific DNA binding"/>
    <property type="evidence" value="ECO:0007669"/>
    <property type="project" value="TreeGrafter"/>
</dbReference>
<dbReference type="GO" id="GO:0031519">
    <property type="term" value="C:PcG protein complex"/>
    <property type="evidence" value="ECO:0007669"/>
    <property type="project" value="TreeGrafter"/>
</dbReference>
<protein>
    <recommendedName>
        <fullName evidence="9">C2H2-type domain-containing protein</fullName>
    </recommendedName>
</protein>
<dbReference type="PANTHER" id="PTHR14003">
    <property type="entry name" value="TRANSCRIPTIONAL REPRESSOR PROTEIN YY"/>
    <property type="match status" value="1"/>
</dbReference>
<evidence type="ECO:0000256" key="2">
    <source>
        <dbReference type="ARBA" id="ARBA00022723"/>
    </source>
</evidence>
<dbReference type="InterPro" id="IPR036236">
    <property type="entry name" value="Znf_C2H2_sf"/>
</dbReference>
<feature type="domain" description="C2H2-type" evidence="9">
    <location>
        <begin position="99"/>
        <end position="126"/>
    </location>
</feature>
<name>A0A8D3ARQ9_SCOMX</name>
<dbReference type="PROSITE" id="PS50157">
    <property type="entry name" value="ZINC_FINGER_C2H2_2"/>
    <property type="match status" value="3"/>
</dbReference>
<evidence type="ECO:0000256" key="6">
    <source>
        <dbReference type="ARBA" id="ARBA00023242"/>
    </source>
</evidence>
<dbReference type="SMART" id="SM00355">
    <property type="entry name" value="ZnF_C2H2"/>
    <property type="match status" value="3"/>
</dbReference>
<dbReference type="Proteomes" id="UP000694558">
    <property type="component" value="Chromosome 8"/>
</dbReference>
<proteinExistence type="predicted"/>
<dbReference type="AlphaFoldDB" id="A0A8D3ARQ9"/>
<dbReference type="InterPro" id="IPR013087">
    <property type="entry name" value="Znf_C2H2_type"/>
</dbReference>
<sequence>NVEPGTGAPSQTGLSIQEGDKCQGRYSSANTQQKIPRKRACICRFCGKGFSSQANLESHLRTHTGERPKTYECRACGKAFSGLSNLEAHERVHTGEKPFRCDICGKHFSEAGNLKKHQRVHTGEKPFTKKYS</sequence>
<feature type="domain" description="C2H2-type" evidence="9">
    <location>
        <begin position="71"/>
        <end position="98"/>
    </location>
</feature>
<dbReference type="FunFam" id="3.30.160.60:FF:001818">
    <property type="entry name" value="GDNF-inducible zinc finger protein 1 isoform X1"/>
    <property type="match status" value="1"/>
</dbReference>
<evidence type="ECO:0000259" key="9">
    <source>
        <dbReference type="PROSITE" id="PS50157"/>
    </source>
</evidence>
<keyword evidence="6" id="KW-0539">Nucleus</keyword>
<accession>A0A8D3ARQ9</accession>
<evidence type="ECO:0000256" key="5">
    <source>
        <dbReference type="ARBA" id="ARBA00022833"/>
    </source>
</evidence>